<organism evidence="1 2">
    <name type="scientific">Rodentibacter pneumotropicus</name>
    <dbReference type="NCBI Taxonomy" id="758"/>
    <lineage>
        <taxon>Bacteria</taxon>
        <taxon>Pseudomonadati</taxon>
        <taxon>Pseudomonadota</taxon>
        <taxon>Gammaproteobacteria</taxon>
        <taxon>Pasteurellales</taxon>
        <taxon>Pasteurellaceae</taxon>
        <taxon>Rodentibacter</taxon>
    </lineage>
</organism>
<dbReference type="KEGG" id="rpne:NCTC8284_00926"/>
<evidence type="ECO:0000313" key="2">
    <source>
        <dbReference type="Proteomes" id="UP000278733"/>
    </source>
</evidence>
<dbReference type="AlphaFoldDB" id="A0A448MKQ0"/>
<dbReference type="Proteomes" id="UP000278733">
    <property type="component" value="Chromosome"/>
</dbReference>
<name>A0A448MKQ0_9PAST</name>
<protein>
    <submittedName>
        <fullName evidence="1">Uncharacterized protein</fullName>
    </submittedName>
</protein>
<sequence length="65" mass="7231">MGYGVKVLSFVCAMVVVQPLQNLMWQHQSGMQSSAVNNTGISHTTFQRIQNLQELDEALAKILII</sequence>
<proteinExistence type="predicted"/>
<gene>
    <name evidence="1" type="ORF">NCTC8284_00926</name>
</gene>
<reference evidence="1 2" key="1">
    <citation type="submission" date="2018-12" db="EMBL/GenBank/DDBJ databases">
        <authorList>
            <consortium name="Pathogen Informatics"/>
        </authorList>
    </citation>
    <scope>NUCLEOTIDE SEQUENCE [LARGE SCALE GENOMIC DNA]</scope>
    <source>
        <strain evidence="1 2">NCTC8284</strain>
    </source>
</reference>
<dbReference type="EMBL" id="LR134405">
    <property type="protein sequence ID" value="VEH65774.1"/>
    <property type="molecule type" value="Genomic_DNA"/>
</dbReference>
<evidence type="ECO:0000313" key="1">
    <source>
        <dbReference type="EMBL" id="VEH65774.1"/>
    </source>
</evidence>
<accession>A0A448MKQ0</accession>